<gene>
    <name evidence="7" type="ORF">D0Z07_2967</name>
</gene>
<dbReference type="EMBL" id="VNKQ01000006">
    <property type="protein sequence ID" value="KAG0650461.1"/>
    <property type="molecule type" value="Genomic_DNA"/>
</dbReference>
<evidence type="ECO:0000256" key="3">
    <source>
        <dbReference type="ARBA" id="ARBA00023125"/>
    </source>
</evidence>
<keyword evidence="4" id="KW-0804">Transcription</keyword>
<dbReference type="Proteomes" id="UP000785200">
    <property type="component" value="Unassembled WGS sequence"/>
</dbReference>
<evidence type="ECO:0000256" key="4">
    <source>
        <dbReference type="ARBA" id="ARBA00023163"/>
    </source>
</evidence>
<dbReference type="GO" id="GO:0000976">
    <property type="term" value="F:transcription cis-regulatory region binding"/>
    <property type="evidence" value="ECO:0007669"/>
    <property type="project" value="TreeGrafter"/>
</dbReference>
<keyword evidence="2" id="KW-0805">Transcription regulation</keyword>
<keyword evidence="8" id="KW-1185">Reference proteome</keyword>
<reference evidence="7" key="1">
    <citation type="submission" date="2019-07" db="EMBL/GenBank/DDBJ databases">
        <title>Hyphodiscus hymeniophilus genome sequencing and assembly.</title>
        <authorList>
            <person name="Kramer G."/>
            <person name="Nodwell J."/>
        </authorList>
    </citation>
    <scope>NUCLEOTIDE SEQUENCE</scope>
    <source>
        <strain evidence="7">ATCC 34498</strain>
    </source>
</reference>
<dbReference type="PANTHER" id="PTHR31845:SF32">
    <property type="entry name" value="MISCELLANEOUS ZN(II)2CYS6 TRANSCRIPTION FACTOR (EUROFUNG)-RELATED"/>
    <property type="match status" value="1"/>
</dbReference>
<organism evidence="7 8">
    <name type="scientific">Hyphodiscus hymeniophilus</name>
    <dbReference type="NCBI Taxonomy" id="353542"/>
    <lineage>
        <taxon>Eukaryota</taxon>
        <taxon>Fungi</taxon>
        <taxon>Dikarya</taxon>
        <taxon>Ascomycota</taxon>
        <taxon>Pezizomycotina</taxon>
        <taxon>Leotiomycetes</taxon>
        <taxon>Helotiales</taxon>
        <taxon>Hyphodiscaceae</taxon>
        <taxon>Hyphodiscus</taxon>
    </lineage>
</organism>
<dbReference type="GO" id="GO:0000981">
    <property type="term" value="F:DNA-binding transcription factor activity, RNA polymerase II-specific"/>
    <property type="evidence" value="ECO:0007669"/>
    <property type="project" value="TreeGrafter"/>
</dbReference>
<evidence type="ECO:0000256" key="2">
    <source>
        <dbReference type="ARBA" id="ARBA00023015"/>
    </source>
</evidence>
<evidence type="ECO:0000256" key="1">
    <source>
        <dbReference type="ARBA" id="ARBA00004123"/>
    </source>
</evidence>
<evidence type="ECO:0000256" key="5">
    <source>
        <dbReference type="ARBA" id="ARBA00023242"/>
    </source>
</evidence>
<evidence type="ECO:0000256" key="6">
    <source>
        <dbReference type="SAM" id="MobiDB-lite"/>
    </source>
</evidence>
<evidence type="ECO:0000313" key="7">
    <source>
        <dbReference type="EMBL" id="KAG0650461.1"/>
    </source>
</evidence>
<feature type="compositionally biased region" description="Polar residues" evidence="6">
    <location>
        <begin position="96"/>
        <end position="113"/>
    </location>
</feature>
<dbReference type="OrthoDB" id="1600564at2759"/>
<dbReference type="GO" id="GO:0005634">
    <property type="term" value="C:nucleus"/>
    <property type="evidence" value="ECO:0007669"/>
    <property type="project" value="UniProtKB-SubCell"/>
</dbReference>
<dbReference type="PANTHER" id="PTHR31845">
    <property type="entry name" value="FINGER DOMAIN PROTEIN, PUTATIVE-RELATED"/>
    <property type="match status" value="1"/>
</dbReference>
<dbReference type="InterPro" id="IPR051089">
    <property type="entry name" value="prtT"/>
</dbReference>
<dbReference type="AlphaFoldDB" id="A0A9P7AYS4"/>
<comment type="subcellular location">
    <subcellularLocation>
        <location evidence="1">Nucleus</location>
    </subcellularLocation>
</comment>
<keyword evidence="5" id="KW-0539">Nucleus</keyword>
<accession>A0A9P7AYS4</accession>
<name>A0A9P7AYS4_9HELO</name>
<proteinExistence type="predicted"/>
<keyword evidence="3" id="KW-0238">DNA-binding</keyword>
<evidence type="ECO:0000313" key="8">
    <source>
        <dbReference type="Proteomes" id="UP000785200"/>
    </source>
</evidence>
<feature type="region of interest" description="Disordered" evidence="6">
    <location>
        <begin position="84"/>
        <end position="113"/>
    </location>
</feature>
<comment type="caution">
    <text evidence="7">The sequence shown here is derived from an EMBL/GenBank/DDBJ whole genome shotgun (WGS) entry which is preliminary data.</text>
</comment>
<protein>
    <recommendedName>
        <fullName evidence="9">Transcription factor domain-containing protein</fullName>
    </recommendedName>
</protein>
<evidence type="ECO:0008006" key="9">
    <source>
        <dbReference type="Google" id="ProtNLM"/>
    </source>
</evidence>
<sequence>MVRCRRIDKECRPGETVRRRGHRKPAVSKASRLEEKLDSLVSLIKAGAQTGAVVTFPSVPPVTIGSNSCGNILMTAGNSILTENKSEGSPFSSSSNEYTESVPVSTPATEDSASSSFNQISSCYHATTGEPSPTEEAKYFSNFQTYKSKYFPYVYIPSTTTVHQLRQERPFLWLCIMAVGSDSISQQQVLSTKVRQTISQEMIAKSETNIDLLLGLLTFIGWAHFQIQTKPFLGLFNQLAMSMVFELKLNKPVAKDAEVLPCVREPYSKPRPPRTQEERRAVLGCFLISSIISSFLQKIDGLRWTRHMDECLQILGHEKECPNDEVLIELVQLQLVLEKKGSGDWAMRFINQEITSSSLHDNPFKTEFYEIKTKLLAEPRTNEVVLLHLYSAELDMTLPPLFLHTNQDTYQQQKAVHASLVSIKSWFDIFFTIPPAAYTEFSFSMITYLFRCVITLYRLTATGDSIQDERSVLKTADSLLILDRVIRNLEEVSMPAGLESTDNPQRNALLRSVHIFRSFRPVWEAKLGAEVILNTQTLNETFPLDDLGVEFLDNDWLMDLLLSPSYFNDT</sequence>